<dbReference type="InterPro" id="IPR006135">
    <property type="entry name" value="T3SS_substrate_exporter"/>
</dbReference>
<protein>
    <submittedName>
        <fullName evidence="9">Type III secretion system export apparatus subunit SctU</fullName>
    </submittedName>
</protein>
<feature type="transmembrane region" description="Helical" evidence="8">
    <location>
        <begin position="92"/>
        <end position="114"/>
    </location>
</feature>
<feature type="transmembrane region" description="Helical" evidence="8">
    <location>
        <begin position="200"/>
        <end position="218"/>
    </location>
</feature>
<keyword evidence="3" id="KW-1003">Cell membrane</keyword>
<comment type="subcellular location">
    <subcellularLocation>
        <location evidence="1">Cell membrane</location>
        <topology evidence="1">Multi-pass membrane protein</topology>
    </subcellularLocation>
</comment>
<keyword evidence="4 8" id="KW-0812">Transmembrane</keyword>
<feature type="compositionally biased region" description="Basic and acidic residues" evidence="7">
    <location>
        <begin position="237"/>
        <end position="247"/>
    </location>
</feature>
<evidence type="ECO:0000256" key="1">
    <source>
        <dbReference type="ARBA" id="ARBA00004651"/>
    </source>
</evidence>
<reference evidence="9 10" key="1">
    <citation type="submission" date="2020-05" db="EMBL/GenBank/DDBJ databases">
        <title>Aquincola sp. isolate from soil.</title>
        <authorList>
            <person name="Han J."/>
            <person name="Kim D.-U."/>
        </authorList>
    </citation>
    <scope>NUCLEOTIDE SEQUENCE [LARGE SCALE GENOMIC DNA]</scope>
    <source>
        <strain evidence="9 10">S2</strain>
    </source>
</reference>
<evidence type="ECO:0000256" key="4">
    <source>
        <dbReference type="ARBA" id="ARBA00022692"/>
    </source>
</evidence>
<dbReference type="Gene3D" id="3.40.1690.10">
    <property type="entry name" value="secretion proteins EscU"/>
    <property type="match status" value="1"/>
</dbReference>
<comment type="similarity">
    <text evidence="2">Belongs to the type III secretion exporter family.</text>
</comment>
<feature type="region of interest" description="Disordered" evidence="7">
    <location>
        <begin position="1"/>
        <end position="24"/>
    </location>
</feature>
<dbReference type="PRINTS" id="PR00950">
    <property type="entry name" value="TYPE3IMSPROT"/>
</dbReference>
<evidence type="ECO:0000313" key="10">
    <source>
        <dbReference type="Proteomes" id="UP000737171"/>
    </source>
</evidence>
<dbReference type="InterPro" id="IPR006307">
    <property type="entry name" value="BsaZ-like"/>
</dbReference>
<feature type="transmembrane region" description="Helical" evidence="8">
    <location>
        <begin position="150"/>
        <end position="168"/>
    </location>
</feature>
<evidence type="ECO:0000256" key="2">
    <source>
        <dbReference type="ARBA" id="ARBA00010690"/>
    </source>
</evidence>
<dbReference type="RefSeq" id="WP_173122373.1">
    <property type="nucleotide sequence ID" value="NZ_JABRWJ010000003.1"/>
</dbReference>
<comment type="caution">
    <text evidence="9">The sequence shown here is derived from an EMBL/GenBank/DDBJ whole genome shotgun (WGS) entry which is preliminary data.</text>
</comment>
<evidence type="ECO:0000256" key="5">
    <source>
        <dbReference type="ARBA" id="ARBA00022989"/>
    </source>
</evidence>
<dbReference type="PANTHER" id="PTHR30531:SF12">
    <property type="entry name" value="FLAGELLAR BIOSYNTHETIC PROTEIN FLHB"/>
    <property type="match status" value="1"/>
</dbReference>
<dbReference type="InterPro" id="IPR029025">
    <property type="entry name" value="T3SS_substrate_exporter_C"/>
</dbReference>
<gene>
    <name evidence="9" type="primary">sctU</name>
    <name evidence="9" type="ORF">HLB44_09640</name>
</gene>
<dbReference type="Pfam" id="PF01312">
    <property type="entry name" value="Bac_export_2"/>
    <property type="match status" value="1"/>
</dbReference>
<evidence type="ECO:0000256" key="6">
    <source>
        <dbReference type="ARBA" id="ARBA00023136"/>
    </source>
</evidence>
<accession>A0ABX2EF49</accession>
<feature type="region of interest" description="Disordered" evidence="7">
    <location>
        <begin position="237"/>
        <end position="262"/>
    </location>
</feature>
<feature type="region of interest" description="Disordered" evidence="7">
    <location>
        <begin position="375"/>
        <end position="407"/>
    </location>
</feature>
<organism evidence="9 10">
    <name type="scientific">Pseudaquabacterium terrae</name>
    <dbReference type="NCBI Taxonomy" id="2732868"/>
    <lineage>
        <taxon>Bacteria</taxon>
        <taxon>Pseudomonadati</taxon>
        <taxon>Pseudomonadota</taxon>
        <taxon>Betaproteobacteria</taxon>
        <taxon>Burkholderiales</taxon>
        <taxon>Sphaerotilaceae</taxon>
        <taxon>Pseudaquabacterium</taxon>
    </lineage>
</organism>
<sequence>MSDKNDGGDKTEQPTSKKLEDARKKGDVAKSREVTSAVGLVLWLVMAALATGFAAKRLAALFDALFGVIGAGWASTGFAGAARTIGALSAELALTLVAILVVPAALVGLLTDFLQTGPVLSFDKVTPKLENLNPVEGVKRMFSMDHLIEVIKALAKTVLLLVVGWLVVRSMLPQLVRLGRTPDLPAAAIGSLMHALTLQLMGWAVGLFVLVAILDAVYQRHAFLKKMRMSMRDIRQEMKESEGDPHIKAQRRQQAQEQAQRQQAQAARQASVLVVNPTHVAIAIDYDRESCPVPMVAAKGEEHVARAMRAAAEEAGVPIVRNVALARDLLARAEVGDVVPADLFDLIAEVILWAREVREQLDAQRAADHAAAWNLAAPDPAPPRRRAAPGLDLTAYPDRSAGPSRDT</sequence>
<feature type="transmembrane region" description="Helical" evidence="8">
    <location>
        <begin position="34"/>
        <end position="54"/>
    </location>
</feature>
<dbReference type="Proteomes" id="UP000737171">
    <property type="component" value="Unassembled WGS sequence"/>
</dbReference>
<proteinExistence type="inferred from homology"/>
<name>A0ABX2EF49_9BURK</name>
<dbReference type="EMBL" id="JABRWJ010000003">
    <property type="protein sequence ID" value="NRF67244.1"/>
    <property type="molecule type" value="Genomic_DNA"/>
</dbReference>
<feature type="transmembrane region" description="Helical" evidence="8">
    <location>
        <begin position="61"/>
        <end position="80"/>
    </location>
</feature>
<dbReference type="NCBIfam" id="TIGR01404">
    <property type="entry name" value="FlhB_rel_III"/>
    <property type="match status" value="1"/>
</dbReference>
<keyword evidence="6 8" id="KW-0472">Membrane</keyword>
<keyword evidence="5 8" id="KW-1133">Transmembrane helix</keyword>
<evidence type="ECO:0000256" key="8">
    <source>
        <dbReference type="SAM" id="Phobius"/>
    </source>
</evidence>
<keyword evidence="10" id="KW-1185">Reference proteome</keyword>
<evidence type="ECO:0000256" key="3">
    <source>
        <dbReference type="ARBA" id="ARBA00022475"/>
    </source>
</evidence>
<dbReference type="Gene3D" id="6.10.250.2080">
    <property type="match status" value="1"/>
</dbReference>
<evidence type="ECO:0000313" key="9">
    <source>
        <dbReference type="EMBL" id="NRF67244.1"/>
    </source>
</evidence>
<dbReference type="SUPFAM" id="SSF160544">
    <property type="entry name" value="EscU C-terminal domain-like"/>
    <property type="match status" value="1"/>
</dbReference>
<dbReference type="PANTHER" id="PTHR30531">
    <property type="entry name" value="FLAGELLAR BIOSYNTHETIC PROTEIN FLHB"/>
    <property type="match status" value="1"/>
</dbReference>
<feature type="compositionally biased region" description="Low complexity" evidence="7">
    <location>
        <begin position="252"/>
        <end position="262"/>
    </location>
</feature>
<evidence type="ECO:0000256" key="7">
    <source>
        <dbReference type="SAM" id="MobiDB-lite"/>
    </source>
</evidence>